<accession>A0A2G8SMR8</accession>
<evidence type="ECO:0000313" key="2">
    <source>
        <dbReference type="EMBL" id="PIL34868.1"/>
    </source>
</evidence>
<organism evidence="2 3">
    <name type="scientific">Ganoderma sinense ZZ0214-1</name>
    <dbReference type="NCBI Taxonomy" id="1077348"/>
    <lineage>
        <taxon>Eukaryota</taxon>
        <taxon>Fungi</taxon>
        <taxon>Dikarya</taxon>
        <taxon>Basidiomycota</taxon>
        <taxon>Agaricomycotina</taxon>
        <taxon>Agaricomycetes</taxon>
        <taxon>Polyporales</taxon>
        <taxon>Polyporaceae</taxon>
        <taxon>Ganoderma</taxon>
    </lineage>
</organism>
<keyword evidence="3" id="KW-1185">Reference proteome</keyword>
<sequence>MDPSANTSSSRVPGSSSSPASASIAALPSLAHSLSSFPNMTFVTNDMVHYGNLGRTKGASQAKLNSALRITKQRQVSTAPPGALAMMSAPSLPPQTCAPYPTPDDEDPVLLLVPKRSKAAKRSS</sequence>
<dbReference type="OrthoDB" id="2676370at2759"/>
<feature type="compositionally biased region" description="Low complexity" evidence="1">
    <location>
        <begin position="8"/>
        <end position="23"/>
    </location>
</feature>
<dbReference type="EMBL" id="AYKW01000004">
    <property type="protein sequence ID" value="PIL34868.1"/>
    <property type="molecule type" value="Genomic_DNA"/>
</dbReference>
<gene>
    <name evidence="2" type="ORF">GSI_02655</name>
</gene>
<reference evidence="2 3" key="1">
    <citation type="journal article" date="2015" name="Sci. Rep.">
        <title>Chromosome-level genome map provides insights into diverse defense mechanisms in the medicinal fungus Ganoderma sinense.</title>
        <authorList>
            <person name="Zhu Y."/>
            <person name="Xu J."/>
            <person name="Sun C."/>
            <person name="Zhou S."/>
            <person name="Xu H."/>
            <person name="Nelson D.R."/>
            <person name="Qian J."/>
            <person name="Song J."/>
            <person name="Luo H."/>
            <person name="Xiang L."/>
            <person name="Li Y."/>
            <person name="Xu Z."/>
            <person name="Ji A."/>
            <person name="Wang L."/>
            <person name="Lu S."/>
            <person name="Hayward A."/>
            <person name="Sun W."/>
            <person name="Li X."/>
            <person name="Schwartz D.C."/>
            <person name="Wang Y."/>
            <person name="Chen S."/>
        </authorList>
    </citation>
    <scope>NUCLEOTIDE SEQUENCE [LARGE SCALE GENOMIC DNA]</scope>
    <source>
        <strain evidence="2 3">ZZ0214-1</strain>
    </source>
</reference>
<dbReference type="Proteomes" id="UP000230002">
    <property type="component" value="Unassembled WGS sequence"/>
</dbReference>
<proteinExistence type="predicted"/>
<comment type="caution">
    <text evidence="2">The sequence shown here is derived from an EMBL/GenBank/DDBJ whole genome shotgun (WGS) entry which is preliminary data.</text>
</comment>
<dbReference type="AlphaFoldDB" id="A0A2G8SMR8"/>
<evidence type="ECO:0000313" key="3">
    <source>
        <dbReference type="Proteomes" id="UP000230002"/>
    </source>
</evidence>
<protein>
    <submittedName>
        <fullName evidence="2">Uncharacterized protein</fullName>
    </submittedName>
</protein>
<evidence type="ECO:0000256" key="1">
    <source>
        <dbReference type="SAM" id="MobiDB-lite"/>
    </source>
</evidence>
<name>A0A2G8SMR8_9APHY</name>
<feature type="region of interest" description="Disordered" evidence="1">
    <location>
        <begin position="72"/>
        <end position="108"/>
    </location>
</feature>
<feature type="region of interest" description="Disordered" evidence="1">
    <location>
        <begin position="1"/>
        <end position="23"/>
    </location>
</feature>